<organism evidence="2 3">
    <name type="scientific">Frankliniella fusca</name>
    <dbReference type="NCBI Taxonomy" id="407009"/>
    <lineage>
        <taxon>Eukaryota</taxon>
        <taxon>Metazoa</taxon>
        <taxon>Ecdysozoa</taxon>
        <taxon>Arthropoda</taxon>
        <taxon>Hexapoda</taxon>
        <taxon>Insecta</taxon>
        <taxon>Pterygota</taxon>
        <taxon>Neoptera</taxon>
        <taxon>Paraneoptera</taxon>
        <taxon>Thysanoptera</taxon>
        <taxon>Terebrantia</taxon>
        <taxon>Thripoidea</taxon>
        <taxon>Thripidae</taxon>
        <taxon>Frankliniella</taxon>
    </lineage>
</organism>
<proteinExistence type="predicted"/>
<name>A0AAE1LHK9_9NEOP</name>
<reference evidence="2" key="1">
    <citation type="submission" date="2021-07" db="EMBL/GenBank/DDBJ databases">
        <authorList>
            <person name="Catto M.A."/>
            <person name="Jacobson A."/>
            <person name="Kennedy G."/>
            <person name="Labadie P."/>
            <person name="Hunt B.G."/>
            <person name="Srinivasan R."/>
        </authorList>
    </citation>
    <scope>NUCLEOTIDE SEQUENCE</scope>
    <source>
        <strain evidence="2">PL_HMW_Pooled</strain>
        <tissue evidence="2">Head</tissue>
    </source>
</reference>
<feature type="compositionally biased region" description="Acidic residues" evidence="1">
    <location>
        <begin position="1547"/>
        <end position="1556"/>
    </location>
</feature>
<dbReference type="EMBL" id="JAHWGI010000968">
    <property type="protein sequence ID" value="KAK3918979.1"/>
    <property type="molecule type" value="Genomic_DNA"/>
</dbReference>
<sequence length="1556" mass="174012">MSLLLKCSILFSVDLKMSKHAKNLKTPAPENLVCGTIKWGRCLVCQSTETNGLINPSNNRASKDVPAGYQSLAAKFEDLQQLNYVLPSNLPIESLDPEGIGLSQSFIKNEGKYHKSCYSNYFGEKLERIKKQWKKTCEMNAEESDDARRTTRSSLPLNDLKQDICFLCSGTESKKNALHRAETKSIHRSVSLCAQILQDEKLLALLSAGDLVAQEAKYHKNCLSALYNQCREVQRTGSTSCAFSESIAFAELVGYIKGKLESESTEYVFKIPDLLTMYHKRLSELLGVSADSMAIPHSSRFRSKLLTYLPELQELKSGREYILVRNSANLHHDVLPEDFDGDAIAFQRFIKSLRKEISASPIKFNGTLEDAAEAIPPPLIAVVETLLYGSAMTKVTKPALTISQIILFNFHKVKPKSSSGTDNFRHSKAFEPTLPLRLGLLLYGDSRNKRIIDILHKEGLSISNNRVMEITSSLCKLVVERSKEENVVCPSNLKKNVFTVAAIDNVDYNPSSTTSRGSFHGTSISLFQLVASDADGVTRTFQKNYNDVDTSGYRGVPMLPDSYATVPDFVLPKKDATPGTCSEDLGSNMIYHGTMLDTIQREEAWLQHLKNLITNEDGGGIGNISWSAFHASREFIPHAPSINALLPLFYESASTAPMIYHGMKIVKNTTSYLNPAQIPIMIGDQPLFALAKLLQWNCPQEFSEDKFVVLFGHFHIEQNFLQLMGKFMKSGGWVGVAVNSGIIDVGSAEAILTVKHVTKSRLMHEVTCAVLFTLMHEAYEFLQPDQNMSFDTFLEDMAAKCPTFKYWLTTFKLEIILLNFVRSIRSGDYKLFKTALKQMMPWFFTFDHTNYARWVAVHIKDLEELPDKAPSVHQEFCSGNFVVHKTANAFSGLAIDQAHEQHNAMAKGPAGIIGLTQDPSSLRRFTVAGPEVSSILSRFEASETLSQLMKHHESFPSFQKRFLENCVAMRDSFNYFGNPFLEQGAELLALDTRVATIQKSVSTLYTLENLGQEMYNLFIKERFVEGTVSVHSPIKKSNIKIFDAKEKKTTEVSNLKSEVQLFSRLFIVAREREMDLDNFFAHENQIYPPAISLSGKLRTGTKADLVEKLESLVTTEQVFNNSCDAIIYDGAALVQMVRPTKSNTFEDYYSAELKAYVSSNAHSSNSSRVDFVWDMYLPGSLKTQERDSRGLGVRRSVVPNGVLPKNWADFLRNAQNKSELFQFLGSRFVSDFSEAKVVTNVGDTVCTSEPECTSLCGKTIFMEEADGRILWHVKDSAEHGAKIIVIRSSDTDVLVISISFYHELKLSGLHELWILSGVGTKRRYIAVHKIAEVLGEEKSVALRGFHAYTGCDTTAYFAGKGKKTCFKTWTEHEEFTAAFAALSKPSEVLHESTIQQLEKFVCRLYDPASDEIAAVKVRSDMFATKNKLVQFIPPTAPVLKQKALRSLYQAGHIWGNSLHCDLSPPLPSSWGWKSSSKGWEPIWSLDSYIWEELSFLDRCGCKTKCGTYRCTCKKSGVRCTLQCSGCKGDCENNKSSSSGAEAPLWTQDDEDLLGDA</sequence>
<dbReference type="Proteomes" id="UP001219518">
    <property type="component" value="Unassembled WGS sequence"/>
</dbReference>
<evidence type="ECO:0000313" key="3">
    <source>
        <dbReference type="Proteomes" id="UP001219518"/>
    </source>
</evidence>
<evidence type="ECO:0000313" key="2">
    <source>
        <dbReference type="EMBL" id="KAK3918979.1"/>
    </source>
</evidence>
<keyword evidence="3" id="KW-1185">Reference proteome</keyword>
<gene>
    <name evidence="2" type="ORF">KUF71_001103</name>
</gene>
<comment type="caution">
    <text evidence="2">The sequence shown here is derived from an EMBL/GenBank/DDBJ whole genome shotgun (WGS) entry which is preliminary data.</text>
</comment>
<accession>A0AAE1LHK9</accession>
<reference evidence="2" key="2">
    <citation type="journal article" date="2023" name="BMC Genomics">
        <title>Pest status, molecular evolution, and epigenetic factors derived from the genome assembly of Frankliniella fusca, a thysanopteran phytovirus vector.</title>
        <authorList>
            <person name="Catto M.A."/>
            <person name="Labadie P.E."/>
            <person name="Jacobson A.L."/>
            <person name="Kennedy G.G."/>
            <person name="Srinivasan R."/>
            <person name="Hunt B.G."/>
        </authorList>
    </citation>
    <scope>NUCLEOTIDE SEQUENCE</scope>
    <source>
        <strain evidence="2">PL_HMW_Pooled</strain>
    </source>
</reference>
<feature type="region of interest" description="Disordered" evidence="1">
    <location>
        <begin position="1532"/>
        <end position="1556"/>
    </location>
</feature>
<dbReference type="PANTHER" id="PTHR47018">
    <property type="entry name" value="CXC DOMAIN-CONTAINING PROTEIN-RELATED"/>
    <property type="match status" value="1"/>
</dbReference>
<protein>
    <submittedName>
        <fullName evidence="2">Chromosome-associated kinesin KIF4</fullName>
    </submittedName>
</protein>
<evidence type="ECO:0000256" key="1">
    <source>
        <dbReference type="SAM" id="MobiDB-lite"/>
    </source>
</evidence>